<sequence>MSSVTINIESIPFMKSIAKRLKTKIKKNLKPDMESLTRKDAKIRQKMLNKLDKRLTKIKLETSDKRFRVFTSKGNRVSIFDKKRESHSPYCSSLIVSRSLSSSDYLNQDISSRRSRKTRKHKALSTNNSFAKTGFTTSLSTRKARVKELLRNINIKVENQKKYFNRAKILLKKKKNSFLKDQNHKRDLIISDLNKNFPGSVIPKVVKNNLIKQKYKSINRSIKESIEVKENREWKLTNLIRDIKIEDKIKQMLFRQNKH</sequence>
<comment type="caution">
    <text evidence="1">The sequence shown here is derived from an EMBL/GenBank/DDBJ whole genome shotgun (WGS) entry which is preliminary data.</text>
</comment>
<evidence type="ECO:0000313" key="2">
    <source>
        <dbReference type="Proteomes" id="UP001295684"/>
    </source>
</evidence>
<organism evidence="1 2">
    <name type="scientific">Euplotes crassus</name>
    <dbReference type="NCBI Taxonomy" id="5936"/>
    <lineage>
        <taxon>Eukaryota</taxon>
        <taxon>Sar</taxon>
        <taxon>Alveolata</taxon>
        <taxon>Ciliophora</taxon>
        <taxon>Intramacronucleata</taxon>
        <taxon>Spirotrichea</taxon>
        <taxon>Hypotrichia</taxon>
        <taxon>Euplotida</taxon>
        <taxon>Euplotidae</taxon>
        <taxon>Moneuplotes</taxon>
    </lineage>
</organism>
<evidence type="ECO:0000313" key="1">
    <source>
        <dbReference type="EMBL" id="CAI2372458.1"/>
    </source>
</evidence>
<protein>
    <submittedName>
        <fullName evidence="1">Uncharacterized protein</fullName>
    </submittedName>
</protein>
<dbReference type="AlphaFoldDB" id="A0AAD1UMW7"/>
<name>A0AAD1UMW7_EUPCR</name>
<accession>A0AAD1UMW7</accession>
<proteinExistence type="predicted"/>
<gene>
    <name evidence="1" type="ORF">ECRASSUSDP1_LOCUS13788</name>
</gene>
<dbReference type="Proteomes" id="UP001295684">
    <property type="component" value="Unassembled WGS sequence"/>
</dbReference>
<dbReference type="EMBL" id="CAMPGE010013744">
    <property type="protein sequence ID" value="CAI2372458.1"/>
    <property type="molecule type" value="Genomic_DNA"/>
</dbReference>
<keyword evidence="2" id="KW-1185">Reference proteome</keyword>
<reference evidence="1" key="1">
    <citation type="submission" date="2023-07" db="EMBL/GenBank/DDBJ databases">
        <authorList>
            <consortium name="AG Swart"/>
            <person name="Singh M."/>
            <person name="Singh A."/>
            <person name="Seah K."/>
            <person name="Emmerich C."/>
        </authorList>
    </citation>
    <scope>NUCLEOTIDE SEQUENCE</scope>
    <source>
        <strain evidence="1">DP1</strain>
    </source>
</reference>